<gene>
    <name evidence="2" type="ORF">SAMN04487973_10582</name>
</gene>
<keyword evidence="3" id="KW-1185">Reference proteome</keyword>
<feature type="domain" description="SpoVT-AbrB" evidence="1">
    <location>
        <begin position="9"/>
        <end position="55"/>
    </location>
</feature>
<protein>
    <submittedName>
        <fullName evidence="2">Looped-hinge helix DNA binding domain-containing protein, AbrB family</fullName>
    </submittedName>
</protein>
<organism evidence="2 3">
    <name type="scientific">Pediococcus ethanolidurans</name>
    <dbReference type="NCBI Taxonomy" id="319653"/>
    <lineage>
        <taxon>Bacteria</taxon>
        <taxon>Bacillati</taxon>
        <taxon>Bacillota</taxon>
        <taxon>Bacilli</taxon>
        <taxon>Lactobacillales</taxon>
        <taxon>Lactobacillaceae</taxon>
        <taxon>Pediococcus</taxon>
    </lineage>
</organism>
<dbReference type="GeneID" id="76043009"/>
<dbReference type="SMART" id="SM00966">
    <property type="entry name" value="SpoVT_AbrB"/>
    <property type="match status" value="1"/>
</dbReference>
<evidence type="ECO:0000313" key="3">
    <source>
        <dbReference type="Proteomes" id="UP000182818"/>
    </source>
</evidence>
<evidence type="ECO:0000259" key="1">
    <source>
        <dbReference type="SMART" id="SM00966"/>
    </source>
</evidence>
<sequence>MATITSKSSKLSSRGQVVIPADIRKKMNLNSGDKLNFKIDDFGQLTINKLPTDNDWQKLIAEIPVEKVVKDKDGKVDAKKSPDFAAWMSGNDDAY</sequence>
<dbReference type="RefSeq" id="WP_057805360.1">
    <property type="nucleotide sequence ID" value="NZ_BJYP01000027.1"/>
</dbReference>
<evidence type="ECO:0000313" key="2">
    <source>
        <dbReference type="EMBL" id="SER37191.1"/>
    </source>
</evidence>
<dbReference type="Pfam" id="PF04014">
    <property type="entry name" value="MazE_antitoxin"/>
    <property type="match status" value="1"/>
</dbReference>
<dbReference type="Proteomes" id="UP000182818">
    <property type="component" value="Unassembled WGS sequence"/>
</dbReference>
<proteinExistence type="predicted"/>
<dbReference type="Gene3D" id="2.10.260.10">
    <property type="match status" value="1"/>
</dbReference>
<dbReference type="EMBL" id="FOGK01000005">
    <property type="protein sequence ID" value="SER37191.1"/>
    <property type="molecule type" value="Genomic_DNA"/>
</dbReference>
<dbReference type="NCBIfam" id="TIGR01439">
    <property type="entry name" value="lp_hng_hel_AbrB"/>
    <property type="match status" value="1"/>
</dbReference>
<comment type="caution">
    <text evidence="2">The sequence shown here is derived from an EMBL/GenBank/DDBJ whole genome shotgun (WGS) entry which is preliminary data.</text>
</comment>
<dbReference type="SUPFAM" id="SSF89447">
    <property type="entry name" value="AbrB/MazE/MraZ-like"/>
    <property type="match status" value="1"/>
</dbReference>
<accession>A0A1H9NMS8</accession>
<name>A0A1H9NMS8_9LACO</name>
<dbReference type="InterPro" id="IPR037914">
    <property type="entry name" value="SpoVT-AbrB_sf"/>
</dbReference>
<reference evidence="2 3" key="1">
    <citation type="submission" date="2016-10" db="EMBL/GenBank/DDBJ databases">
        <authorList>
            <person name="Varghese N."/>
            <person name="Submissions S."/>
        </authorList>
    </citation>
    <scope>NUCLEOTIDE SEQUENCE [LARGE SCALE GENOMIC DNA]</scope>
    <source>
        <strain evidence="2 3">CGMCC 1.3889</strain>
    </source>
</reference>
<dbReference type="InterPro" id="IPR007159">
    <property type="entry name" value="SpoVT-AbrB_dom"/>
</dbReference>